<protein>
    <submittedName>
        <fullName evidence="2">Uncharacterized protein</fullName>
    </submittedName>
</protein>
<proteinExistence type="predicted"/>
<dbReference type="Proteomes" id="UP000807769">
    <property type="component" value="Unassembled WGS sequence"/>
</dbReference>
<reference evidence="2" key="1">
    <citation type="journal article" date="2020" name="New Phytol.">
        <title>Comparative genomics reveals dynamic genome evolution in host specialist ectomycorrhizal fungi.</title>
        <authorList>
            <person name="Lofgren L.A."/>
            <person name="Nguyen N.H."/>
            <person name="Vilgalys R."/>
            <person name="Ruytinx J."/>
            <person name="Liao H.L."/>
            <person name="Branco S."/>
            <person name="Kuo A."/>
            <person name="LaButti K."/>
            <person name="Lipzen A."/>
            <person name="Andreopoulos W."/>
            <person name="Pangilinan J."/>
            <person name="Riley R."/>
            <person name="Hundley H."/>
            <person name="Na H."/>
            <person name="Barry K."/>
            <person name="Grigoriev I.V."/>
            <person name="Stajich J.E."/>
            <person name="Kennedy P.G."/>
        </authorList>
    </citation>
    <scope>NUCLEOTIDE SEQUENCE</scope>
    <source>
        <strain evidence="2">MN1</strain>
    </source>
</reference>
<keyword evidence="3" id="KW-1185">Reference proteome</keyword>
<gene>
    <name evidence="2" type="ORF">BJ212DRAFT_1367303</name>
</gene>
<accession>A0A9P7E7H1</accession>
<feature type="region of interest" description="Disordered" evidence="1">
    <location>
        <begin position="33"/>
        <end position="65"/>
    </location>
</feature>
<comment type="caution">
    <text evidence="2">The sequence shown here is derived from an EMBL/GenBank/DDBJ whole genome shotgun (WGS) entry which is preliminary data.</text>
</comment>
<feature type="compositionally biased region" description="Polar residues" evidence="1">
    <location>
        <begin position="33"/>
        <end position="47"/>
    </location>
</feature>
<dbReference type="AlphaFoldDB" id="A0A9P7E7H1"/>
<evidence type="ECO:0000313" key="3">
    <source>
        <dbReference type="Proteomes" id="UP000807769"/>
    </source>
</evidence>
<dbReference type="InterPro" id="IPR057394">
    <property type="entry name" value="PIGBOS1"/>
</dbReference>
<dbReference type="GeneID" id="64630152"/>
<dbReference type="EMBL" id="JABBWG010000024">
    <property type="protein sequence ID" value="KAG1813225.1"/>
    <property type="molecule type" value="Genomic_DNA"/>
</dbReference>
<dbReference type="RefSeq" id="XP_041191099.1">
    <property type="nucleotide sequence ID" value="XM_041336135.1"/>
</dbReference>
<dbReference type="OrthoDB" id="4093673at2759"/>
<name>A0A9P7E7H1_9AGAM</name>
<organism evidence="2 3">
    <name type="scientific">Suillus subaureus</name>
    <dbReference type="NCBI Taxonomy" id="48587"/>
    <lineage>
        <taxon>Eukaryota</taxon>
        <taxon>Fungi</taxon>
        <taxon>Dikarya</taxon>
        <taxon>Basidiomycota</taxon>
        <taxon>Agaricomycotina</taxon>
        <taxon>Agaricomycetes</taxon>
        <taxon>Agaricomycetidae</taxon>
        <taxon>Boletales</taxon>
        <taxon>Suillineae</taxon>
        <taxon>Suillaceae</taxon>
        <taxon>Suillus</taxon>
    </lineage>
</organism>
<dbReference type="Pfam" id="PF23670">
    <property type="entry name" value="PIGBOS1"/>
    <property type="match status" value="1"/>
</dbReference>
<evidence type="ECO:0000313" key="2">
    <source>
        <dbReference type="EMBL" id="KAG1813225.1"/>
    </source>
</evidence>
<evidence type="ECO:0000256" key="1">
    <source>
        <dbReference type="SAM" id="MobiDB-lite"/>
    </source>
</evidence>
<sequence>MLRRFTPYMVAGLTGVASGVYVFKPLFEEATANRNPASPVNMSTTSPEVLGKSPASSPSPHSSAK</sequence>
<feature type="compositionally biased region" description="Low complexity" evidence="1">
    <location>
        <begin position="53"/>
        <end position="65"/>
    </location>
</feature>